<keyword evidence="1" id="KW-1133">Transmembrane helix</keyword>
<dbReference type="SUPFAM" id="SSF110997">
    <property type="entry name" value="Sporulation related repeat"/>
    <property type="match status" value="1"/>
</dbReference>
<keyword evidence="1" id="KW-0472">Membrane</keyword>
<protein>
    <recommendedName>
        <fullName evidence="4">SPOR domain-containing protein</fullName>
    </recommendedName>
</protein>
<dbReference type="EMBL" id="BMEY01000019">
    <property type="protein sequence ID" value="GGA85942.1"/>
    <property type="molecule type" value="Genomic_DNA"/>
</dbReference>
<sequence length="298" mass="33920">MSKDKSIVVKIDGKRLTSDRKGYSKDIEKISRDEIAAAEDSSEDRIHTYTREYDITSIGNQSAIHKINKFDMFKPIIIAIASALIVGSILGFVMLKVIVNFDNSLNSSPAILVPDKENGTNNNDDTSSQDRTLYTIEPLSAFVIQGGIFSTLENANKISSQFNELGYSPFVWEKDNQFFLLVQVGEKKEDLQEDINFLTENGLDVYGKEWVVDGKEIQLTKQESEWITSFQQTWVASLNEGKWNDEKWNTLFDSLPEKSDRLTSFQSELKDSIQQVNEKESNHILLSIWADYQSIFSN</sequence>
<accession>A0A916WCN5</accession>
<reference evidence="2" key="1">
    <citation type="journal article" date="2014" name="Int. J. Syst. Evol. Microbiol.">
        <title>Complete genome sequence of Corynebacterium casei LMG S-19264T (=DSM 44701T), isolated from a smear-ripened cheese.</title>
        <authorList>
            <consortium name="US DOE Joint Genome Institute (JGI-PGF)"/>
            <person name="Walter F."/>
            <person name="Albersmeier A."/>
            <person name="Kalinowski J."/>
            <person name="Ruckert C."/>
        </authorList>
    </citation>
    <scope>NUCLEOTIDE SEQUENCE</scope>
    <source>
        <strain evidence="2">CGMCC 1.12408</strain>
    </source>
</reference>
<keyword evidence="1" id="KW-0812">Transmembrane</keyword>
<feature type="transmembrane region" description="Helical" evidence="1">
    <location>
        <begin position="76"/>
        <end position="99"/>
    </location>
</feature>
<evidence type="ECO:0000313" key="2">
    <source>
        <dbReference type="EMBL" id="GGA85942.1"/>
    </source>
</evidence>
<gene>
    <name evidence="2" type="ORF">GCM10008025_31110</name>
</gene>
<evidence type="ECO:0008006" key="4">
    <source>
        <dbReference type="Google" id="ProtNLM"/>
    </source>
</evidence>
<dbReference type="Proteomes" id="UP000613512">
    <property type="component" value="Unassembled WGS sequence"/>
</dbReference>
<evidence type="ECO:0000256" key="1">
    <source>
        <dbReference type="SAM" id="Phobius"/>
    </source>
</evidence>
<dbReference type="RefSeq" id="WP_188385601.1">
    <property type="nucleotide sequence ID" value="NZ_BMEY01000019.1"/>
</dbReference>
<dbReference type="GO" id="GO:0042834">
    <property type="term" value="F:peptidoglycan binding"/>
    <property type="evidence" value="ECO:0007669"/>
    <property type="project" value="InterPro"/>
</dbReference>
<comment type="caution">
    <text evidence="2">The sequence shown here is derived from an EMBL/GenBank/DDBJ whole genome shotgun (WGS) entry which is preliminary data.</text>
</comment>
<dbReference type="InterPro" id="IPR036680">
    <property type="entry name" value="SPOR-like_sf"/>
</dbReference>
<name>A0A916WCN5_9BACI</name>
<organism evidence="2 3">
    <name type="scientific">Ornithinibacillus halotolerans</name>
    <dbReference type="NCBI Taxonomy" id="1274357"/>
    <lineage>
        <taxon>Bacteria</taxon>
        <taxon>Bacillati</taxon>
        <taxon>Bacillota</taxon>
        <taxon>Bacilli</taxon>
        <taxon>Bacillales</taxon>
        <taxon>Bacillaceae</taxon>
        <taxon>Ornithinibacillus</taxon>
    </lineage>
</organism>
<evidence type="ECO:0000313" key="3">
    <source>
        <dbReference type="Proteomes" id="UP000613512"/>
    </source>
</evidence>
<dbReference type="AlphaFoldDB" id="A0A916WCN5"/>
<keyword evidence="3" id="KW-1185">Reference proteome</keyword>
<proteinExistence type="predicted"/>
<reference evidence="2" key="2">
    <citation type="submission" date="2020-09" db="EMBL/GenBank/DDBJ databases">
        <authorList>
            <person name="Sun Q."/>
            <person name="Zhou Y."/>
        </authorList>
    </citation>
    <scope>NUCLEOTIDE SEQUENCE</scope>
    <source>
        <strain evidence="2">CGMCC 1.12408</strain>
    </source>
</reference>